<proteinExistence type="predicted"/>
<gene>
    <name evidence="1" type="ORF">IFM60648_09203</name>
</gene>
<name>A0ABQ1AZX7_ASPLE</name>
<accession>A0ABQ1AZX7</accession>
<dbReference type="Gene3D" id="3.40.50.300">
    <property type="entry name" value="P-loop containing nucleotide triphosphate hydrolases"/>
    <property type="match status" value="1"/>
</dbReference>
<comment type="caution">
    <text evidence="1">The sequence shown here is derived from an EMBL/GenBank/DDBJ whole genome shotgun (WGS) entry which is preliminary data.</text>
</comment>
<protein>
    <submittedName>
        <fullName evidence="1">Uncharacterized protein</fullName>
    </submittedName>
</protein>
<organism evidence="1 2">
    <name type="scientific">Aspergillus lentulus</name>
    <dbReference type="NCBI Taxonomy" id="293939"/>
    <lineage>
        <taxon>Eukaryota</taxon>
        <taxon>Fungi</taxon>
        <taxon>Dikarya</taxon>
        <taxon>Ascomycota</taxon>
        <taxon>Pezizomycotina</taxon>
        <taxon>Eurotiomycetes</taxon>
        <taxon>Eurotiomycetidae</taxon>
        <taxon>Eurotiales</taxon>
        <taxon>Aspergillaceae</taxon>
        <taxon>Aspergillus</taxon>
        <taxon>Aspergillus subgen. Fumigati</taxon>
    </lineage>
</organism>
<evidence type="ECO:0000313" key="1">
    <source>
        <dbReference type="EMBL" id="GFF90832.1"/>
    </source>
</evidence>
<keyword evidence="2" id="KW-1185">Reference proteome</keyword>
<dbReference type="Proteomes" id="UP000465220">
    <property type="component" value="Unassembled WGS sequence"/>
</dbReference>
<dbReference type="InterPro" id="IPR027417">
    <property type="entry name" value="P-loop_NTPase"/>
</dbReference>
<sequence>MFLDAISVSYVTIRAQMGEAARREAAAEFADTRSSCRILLTSYQCGAHGLNLHAECGGTRPSQKVWSIFQEHTISRWLECNNPLKALPLFSAQLHDLLKSMVMAAQAKDDGEDEEAADQAEAEVIQGAVVDCLRRMLGQMTLAYRS</sequence>
<evidence type="ECO:0000313" key="2">
    <source>
        <dbReference type="Proteomes" id="UP000465220"/>
    </source>
</evidence>
<reference evidence="1 2" key="1">
    <citation type="submission" date="2020-01" db="EMBL/GenBank/DDBJ databases">
        <title>Draft genome sequence of Aspergillus lentulus IFM 60648.</title>
        <authorList>
            <person name="Takahashi H."/>
            <person name="Yaguchi T."/>
        </authorList>
    </citation>
    <scope>NUCLEOTIDE SEQUENCE [LARGE SCALE GENOMIC DNA]</scope>
    <source>
        <strain evidence="1 2">IFM 60648</strain>
    </source>
</reference>
<dbReference type="EMBL" id="BLKI01000080">
    <property type="protein sequence ID" value="GFF90832.1"/>
    <property type="molecule type" value="Genomic_DNA"/>
</dbReference>